<dbReference type="Proteomes" id="UP000715441">
    <property type="component" value="Unassembled WGS sequence"/>
</dbReference>
<comment type="caution">
    <text evidence="2">The sequence shown here is derived from an EMBL/GenBank/DDBJ whole genome shotgun (WGS) entry which is preliminary data.</text>
</comment>
<proteinExistence type="predicted"/>
<name>A0ABX1JBU2_9PSEU</name>
<accession>A0ABX1JBU2</accession>
<keyword evidence="3" id="KW-1185">Reference proteome</keyword>
<sequence>MAISRLVGTTPAVMLAAGMTILFTPAASAAEPDAMTQIAQALAQGDGPQGARLICTAGYTGDSVALGHSLSRADNLVLRTGADDAHVQRFADAVDTAYRRAGVAPTTAGGSFAIGLADMLEGYASAPADPLAWSTSQAGIGSSILLRAVPSWVQAPMPPQRPCSAI</sequence>
<evidence type="ECO:0000256" key="1">
    <source>
        <dbReference type="SAM" id="SignalP"/>
    </source>
</evidence>
<keyword evidence="1" id="KW-0732">Signal</keyword>
<feature type="signal peptide" evidence="1">
    <location>
        <begin position="1"/>
        <end position="29"/>
    </location>
</feature>
<dbReference type="RefSeq" id="WP_168519741.1">
    <property type="nucleotide sequence ID" value="NZ_JAAXLS010000026.1"/>
</dbReference>
<reference evidence="2 3" key="1">
    <citation type="submission" date="2020-04" db="EMBL/GenBank/DDBJ databases">
        <title>Novel species.</title>
        <authorList>
            <person name="Teo W.F.A."/>
            <person name="Lipun K."/>
            <person name="Srisuk N."/>
            <person name="Duangmal K."/>
        </authorList>
    </citation>
    <scope>NUCLEOTIDE SEQUENCE [LARGE SCALE GENOMIC DNA]</scope>
    <source>
        <strain evidence="2 3">K13G38</strain>
    </source>
</reference>
<evidence type="ECO:0000313" key="3">
    <source>
        <dbReference type="Proteomes" id="UP000715441"/>
    </source>
</evidence>
<evidence type="ECO:0000313" key="2">
    <source>
        <dbReference type="EMBL" id="NKQ56711.1"/>
    </source>
</evidence>
<dbReference type="EMBL" id="JAAXLS010000026">
    <property type="protein sequence ID" value="NKQ56711.1"/>
    <property type="molecule type" value="Genomic_DNA"/>
</dbReference>
<gene>
    <name evidence="2" type="ORF">HFP15_27940</name>
</gene>
<organism evidence="2 3">
    <name type="scientific">Amycolatopsis acididurans</name>
    <dbReference type="NCBI Taxonomy" id="2724524"/>
    <lineage>
        <taxon>Bacteria</taxon>
        <taxon>Bacillati</taxon>
        <taxon>Actinomycetota</taxon>
        <taxon>Actinomycetes</taxon>
        <taxon>Pseudonocardiales</taxon>
        <taxon>Pseudonocardiaceae</taxon>
        <taxon>Amycolatopsis</taxon>
    </lineage>
</organism>
<protein>
    <submittedName>
        <fullName evidence="2">Uncharacterized protein</fullName>
    </submittedName>
</protein>
<feature type="chain" id="PRO_5047386501" evidence="1">
    <location>
        <begin position="30"/>
        <end position="166"/>
    </location>
</feature>